<keyword evidence="1" id="KW-0853">WD repeat</keyword>
<dbReference type="InterPro" id="IPR001680">
    <property type="entry name" value="WD40_rpt"/>
</dbReference>
<accession>A0A8S1WA78</accession>
<evidence type="ECO:0000313" key="2">
    <source>
        <dbReference type="EMBL" id="CAD8186934.1"/>
    </source>
</evidence>
<name>A0A8S1WA78_9CILI</name>
<feature type="repeat" description="WD" evidence="1">
    <location>
        <begin position="280"/>
        <end position="318"/>
    </location>
</feature>
<dbReference type="Proteomes" id="UP000689195">
    <property type="component" value="Unassembled WGS sequence"/>
</dbReference>
<dbReference type="InterPro" id="IPR019775">
    <property type="entry name" value="WD40_repeat_CS"/>
</dbReference>
<evidence type="ECO:0000313" key="3">
    <source>
        <dbReference type="Proteomes" id="UP000689195"/>
    </source>
</evidence>
<proteinExistence type="predicted"/>
<reference evidence="2" key="1">
    <citation type="submission" date="2021-01" db="EMBL/GenBank/DDBJ databases">
        <authorList>
            <consortium name="Genoscope - CEA"/>
            <person name="William W."/>
        </authorList>
    </citation>
    <scope>NUCLEOTIDE SEQUENCE</scope>
</reference>
<evidence type="ECO:0000256" key="1">
    <source>
        <dbReference type="PROSITE-ProRule" id="PRU00221"/>
    </source>
</evidence>
<dbReference type="EMBL" id="CAJJDO010000088">
    <property type="protein sequence ID" value="CAD8186934.1"/>
    <property type="molecule type" value="Genomic_DNA"/>
</dbReference>
<dbReference type="Pfam" id="PF00400">
    <property type="entry name" value="WD40"/>
    <property type="match status" value="1"/>
</dbReference>
<organism evidence="2 3">
    <name type="scientific">Paramecium pentaurelia</name>
    <dbReference type="NCBI Taxonomy" id="43138"/>
    <lineage>
        <taxon>Eukaryota</taxon>
        <taxon>Sar</taxon>
        <taxon>Alveolata</taxon>
        <taxon>Ciliophora</taxon>
        <taxon>Intramacronucleata</taxon>
        <taxon>Oligohymenophorea</taxon>
        <taxon>Peniculida</taxon>
        <taxon>Parameciidae</taxon>
        <taxon>Paramecium</taxon>
    </lineage>
</organism>
<dbReference type="PROSITE" id="PS50082">
    <property type="entry name" value="WD_REPEATS_2"/>
    <property type="match status" value="1"/>
</dbReference>
<dbReference type="PROSITE" id="PS00678">
    <property type="entry name" value="WD_REPEATS_1"/>
    <property type="match status" value="1"/>
</dbReference>
<dbReference type="OrthoDB" id="284192at2759"/>
<comment type="caution">
    <text evidence="2">The sequence shown here is derived from an EMBL/GenBank/DDBJ whole genome shotgun (WGS) entry which is preliminary data.</text>
</comment>
<sequence length="353" mass="41037">MSTMVCTKKGCQHKTLCSDCIVTHPKNHLVAILPLRDFDSSNYSVPKTIAKDLSIVRQRISMLLNHLIQTREILKSECKRLQKHIVNYFIDKLDSFIKTIILQIEQFYNENILKLKFDFLLDLQEKLLQVIVSTLTKQAEELNRSFISSDILINQNFEKAISFVIKKVFFVSKILKIEQKPVVMDEPEYDSLTILKVNLKNQQKNIDFYQSTIQPYLHSDLLGKEYKVPQSSDFVPKTVPKETPQLNGLHFEIFISQQKHLNTVVQGHLDITTGFKAHKLQFYNETITCLGFHKYLFSAGLDKTLRVWEIKDQAILVKSIIIHTEQISQKLIITGSQDKRVRIVSLEYVIQRK</sequence>
<keyword evidence="3" id="KW-1185">Reference proteome</keyword>
<dbReference type="AlphaFoldDB" id="A0A8S1WA78"/>
<protein>
    <submittedName>
        <fullName evidence="2">Uncharacterized protein</fullName>
    </submittedName>
</protein>
<gene>
    <name evidence="2" type="ORF">PPENT_87.1.T0880064</name>
</gene>